<dbReference type="InterPro" id="IPR027417">
    <property type="entry name" value="P-loop_NTPase"/>
</dbReference>
<dbReference type="PANTHER" id="PTHR43297">
    <property type="entry name" value="OLIGOPEPTIDE TRANSPORT ATP-BINDING PROTEIN APPD"/>
    <property type="match status" value="1"/>
</dbReference>
<evidence type="ECO:0000256" key="6">
    <source>
        <dbReference type="ARBA" id="ARBA00022840"/>
    </source>
</evidence>
<dbReference type="GO" id="GO:0055085">
    <property type="term" value="P:transmembrane transport"/>
    <property type="evidence" value="ECO:0007669"/>
    <property type="project" value="UniProtKB-ARBA"/>
</dbReference>
<evidence type="ECO:0000259" key="8">
    <source>
        <dbReference type="PROSITE" id="PS50893"/>
    </source>
</evidence>
<evidence type="ECO:0000256" key="3">
    <source>
        <dbReference type="ARBA" id="ARBA00022448"/>
    </source>
</evidence>
<dbReference type="CDD" id="cd03257">
    <property type="entry name" value="ABC_NikE_OppD_transporters"/>
    <property type="match status" value="2"/>
</dbReference>
<evidence type="ECO:0000313" key="10">
    <source>
        <dbReference type="EMBL" id="MCE7028772.1"/>
    </source>
</evidence>
<evidence type="ECO:0000313" key="11">
    <source>
        <dbReference type="Proteomes" id="UP001139035"/>
    </source>
</evidence>
<dbReference type="FunFam" id="3.40.50.300:FF:000016">
    <property type="entry name" value="Oligopeptide ABC transporter ATP-binding component"/>
    <property type="match status" value="1"/>
</dbReference>
<evidence type="ECO:0000256" key="2">
    <source>
        <dbReference type="ARBA" id="ARBA00005417"/>
    </source>
</evidence>
<evidence type="ECO:0000256" key="5">
    <source>
        <dbReference type="ARBA" id="ARBA00022741"/>
    </source>
</evidence>
<dbReference type="AlphaFoldDB" id="A0A9X1P0D0"/>
<dbReference type="Gene3D" id="3.40.50.300">
    <property type="entry name" value="P-loop containing nucleotide triphosphate hydrolases"/>
    <property type="match status" value="2"/>
</dbReference>
<feature type="domain" description="ABC transporter" evidence="8">
    <location>
        <begin position="1"/>
        <end position="254"/>
    </location>
</feature>
<dbReference type="InterPro" id="IPR050388">
    <property type="entry name" value="ABC_Ni/Peptide_Import"/>
</dbReference>
<dbReference type="PROSITE" id="PS50893">
    <property type="entry name" value="ABC_TRANSPORTER_2"/>
    <property type="match status" value="2"/>
</dbReference>
<dbReference type="SUPFAM" id="SSF52540">
    <property type="entry name" value="P-loop containing nucleoside triphosphate hydrolases"/>
    <property type="match status" value="2"/>
</dbReference>
<dbReference type="EMBL" id="JAJUWU010000006">
    <property type="protein sequence ID" value="MCE7027730.1"/>
    <property type="molecule type" value="Genomic_DNA"/>
</dbReference>
<dbReference type="NCBIfam" id="NF008453">
    <property type="entry name" value="PRK11308.1"/>
    <property type="match status" value="2"/>
</dbReference>
<organism evidence="10 11">
    <name type="scientific">Jiella avicenniae</name>
    <dbReference type="NCBI Taxonomy" id="2907202"/>
    <lineage>
        <taxon>Bacteria</taxon>
        <taxon>Pseudomonadati</taxon>
        <taxon>Pseudomonadota</taxon>
        <taxon>Alphaproteobacteria</taxon>
        <taxon>Hyphomicrobiales</taxon>
        <taxon>Aurantimonadaceae</taxon>
        <taxon>Jiella</taxon>
    </lineage>
</organism>
<keyword evidence="11" id="KW-1185">Reference proteome</keyword>
<name>A0A9X1P0D0_9HYPH</name>
<accession>A0A9X1P0D0</accession>
<comment type="subcellular location">
    <subcellularLocation>
        <location evidence="1">Cell inner membrane</location>
        <topology evidence="1">Peripheral membrane protein</topology>
    </subcellularLocation>
</comment>
<dbReference type="SMART" id="SM00382">
    <property type="entry name" value="AAA"/>
    <property type="match status" value="2"/>
</dbReference>
<keyword evidence="6 10" id="KW-0067">ATP-binding</keyword>
<dbReference type="InterPro" id="IPR017871">
    <property type="entry name" value="ABC_transporter-like_CS"/>
</dbReference>
<dbReference type="GO" id="GO:0005524">
    <property type="term" value="F:ATP binding"/>
    <property type="evidence" value="ECO:0007669"/>
    <property type="project" value="UniProtKB-KW"/>
</dbReference>
<dbReference type="Pfam" id="PF08352">
    <property type="entry name" value="oligo_HPY"/>
    <property type="match status" value="2"/>
</dbReference>
<gene>
    <name evidence="9" type="ORF">LZD57_06980</name>
    <name evidence="10" type="ORF">LZD57_12295</name>
</gene>
<keyword evidence="3" id="KW-0813">Transport</keyword>
<dbReference type="Proteomes" id="UP001139035">
    <property type="component" value="Unassembled WGS sequence"/>
</dbReference>
<dbReference type="RefSeq" id="WP_233718826.1">
    <property type="nucleotide sequence ID" value="NZ_JAJUWU010000006.1"/>
</dbReference>
<dbReference type="PANTHER" id="PTHR43297:SF2">
    <property type="entry name" value="DIPEPTIDE TRANSPORT ATP-BINDING PROTEIN DPPD"/>
    <property type="match status" value="1"/>
</dbReference>
<keyword evidence="7" id="KW-0472">Membrane</keyword>
<dbReference type="InterPro" id="IPR013563">
    <property type="entry name" value="Oligopep_ABC_C"/>
</dbReference>
<dbReference type="GO" id="GO:0016887">
    <property type="term" value="F:ATP hydrolysis activity"/>
    <property type="evidence" value="ECO:0007669"/>
    <property type="project" value="InterPro"/>
</dbReference>
<sequence length="568" mass="61115">MALVDISGLTIGFGAEETLPPVVDGVDLAIGKGEIVALVGESGSGKSMTALSIVGLLPERGKVRSGRILFEGEDLLKCGDAQLRSVRGARIGMIFQEPMTSLNPVLTIGEQLVEALIVHEKLSQAESRKRAIAMLERTGIDDAARRLRQYPHEFSGGMRQRVMIAMMMALKPALLIADEPTTALDVTIQAQILDLLRDMVRDLDTSLLLITHDMGVVAEMADRVVVMRGGKVVEEGDCTAIFAAPQADYTRRLLAAVPTLDDPPRRVGAGAFGSSVLRLETVSRSFGGGGFFFAKAPLKAVDGVSLTVRAGETLALVGESGSGKSTLGRLAMRLETVDEGRVVVAGEDITRLSGRGLRRVRRAIQMIFQDPYASLDPRFSIGRTIAEPMIVAGGADRRKIRERVGALLERAGLAAAMAGRMPHELSGGQRQRVAIARALAVNPRIIVADEPTSALDVSVQAKILDLMIELQEAEALAYLFITHDLAVVRRIAHRVAVMRKGRIVELGAAADVLERPRHPYTRSLIAAAPVPDPARRGERRHAAAEIEVPALETAGEWRAVGDEHWILA</sequence>
<dbReference type="NCBIfam" id="NF007739">
    <property type="entry name" value="PRK10419.1"/>
    <property type="match status" value="2"/>
</dbReference>
<protein>
    <submittedName>
        <fullName evidence="10">ABC transporter ATP-binding protein</fullName>
    </submittedName>
</protein>
<evidence type="ECO:0000256" key="7">
    <source>
        <dbReference type="ARBA" id="ARBA00023136"/>
    </source>
</evidence>
<comment type="similarity">
    <text evidence="2">Belongs to the ABC transporter superfamily.</text>
</comment>
<comment type="caution">
    <text evidence="10">The sequence shown here is derived from an EMBL/GenBank/DDBJ whole genome shotgun (WGS) entry which is preliminary data.</text>
</comment>
<proteinExistence type="inferred from homology"/>
<dbReference type="GO" id="GO:0005886">
    <property type="term" value="C:plasma membrane"/>
    <property type="evidence" value="ECO:0007669"/>
    <property type="project" value="UniProtKB-SubCell"/>
</dbReference>
<dbReference type="GO" id="GO:0015833">
    <property type="term" value="P:peptide transport"/>
    <property type="evidence" value="ECO:0007669"/>
    <property type="project" value="InterPro"/>
</dbReference>
<dbReference type="EMBL" id="JAJUWU010000010">
    <property type="protein sequence ID" value="MCE7028772.1"/>
    <property type="molecule type" value="Genomic_DNA"/>
</dbReference>
<dbReference type="Pfam" id="PF00005">
    <property type="entry name" value="ABC_tran"/>
    <property type="match status" value="2"/>
</dbReference>
<keyword evidence="4" id="KW-1003">Cell membrane</keyword>
<dbReference type="PROSITE" id="PS00211">
    <property type="entry name" value="ABC_TRANSPORTER_1"/>
    <property type="match status" value="2"/>
</dbReference>
<reference evidence="10" key="1">
    <citation type="submission" date="2022-01" db="EMBL/GenBank/DDBJ databases">
        <title>Jiella avicenniae sp. nov., a novel endophytic bacterium isolated from bark of Avicennia marina.</title>
        <authorList>
            <person name="Tuo L."/>
        </authorList>
    </citation>
    <scope>NUCLEOTIDE SEQUENCE</scope>
    <source>
        <strain evidence="10">CBK1P-4</strain>
    </source>
</reference>
<feature type="domain" description="ABC transporter" evidence="8">
    <location>
        <begin position="277"/>
        <end position="525"/>
    </location>
</feature>
<dbReference type="InterPro" id="IPR003593">
    <property type="entry name" value="AAA+_ATPase"/>
</dbReference>
<keyword evidence="5" id="KW-0547">Nucleotide-binding</keyword>
<dbReference type="InterPro" id="IPR003439">
    <property type="entry name" value="ABC_transporter-like_ATP-bd"/>
</dbReference>
<evidence type="ECO:0000256" key="4">
    <source>
        <dbReference type="ARBA" id="ARBA00022475"/>
    </source>
</evidence>
<evidence type="ECO:0000256" key="1">
    <source>
        <dbReference type="ARBA" id="ARBA00004417"/>
    </source>
</evidence>
<evidence type="ECO:0000313" key="9">
    <source>
        <dbReference type="EMBL" id="MCE7027730.1"/>
    </source>
</evidence>